<keyword evidence="3" id="KW-0479">Metal-binding</keyword>
<sequence>MLNHVYRLVSAKQFEVALIEENLKEGQVVVRPKLLSLCHADQRYYAFQRSPEVLAKKIPMALIHEGMGTVVESKSPEFNPGDEVIIVPTTPVEHSDTIAENYLPSSKFRSSGFDGLMQEYVISDAERVVKLPTDFDSEVAAFTEMISVGYQAATRLLRVAGPDRESVGIWGDGNVSYMTAAILHVLLPEMKIYVFGHHDYKLSYYSFATKTYVTDAIPDDLELSMAVEATGGNGSHDAISQIIDHIKPEGSVVLMGVSENEIPVNTRMILEKGLTLIGSSRSTKQDFEDVVKLLSGKDELLEEMRLLVSLKVPVTSVEDAIAAFEADNSNGWGKTIMEWKV</sequence>
<reference evidence="9" key="1">
    <citation type="submission" date="2019-03" db="EMBL/GenBank/DDBJ databases">
        <title>Weissella sp. 26KH-42 Genome sequencing.</title>
        <authorList>
            <person name="Heo J."/>
            <person name="Kim S.-J."/>
            <person name="Kim J.-S."/>
            <person name="Hong S.-B."/>
            <person name="Kwon S.-W."/>
        </authorList>
    </citation>
    <scope>NUCLEOTIDE SEQUENCE [LARGE SCALE GENOMIC DNA]</scope>
    <source>
        <strain evidence="9">26KH-42</strain>
    </source>
</reference>
<keyword evidence="5" id="KW-0560">Oxidoreductase</keyword>
<dbReference type="Gene3D" id="3.40.50.720">
    <property type="entry name" value="NAD(P)-binding Rossmann-like Domain"/>
    <property type="match status" value="1"/>
</dbReference>
<keyword evidence="9" id="KW-1185">Reference proteome</keyword>
<evidence type="ECO:0000256" key="5">
    <source>
        <dbReference type="ARBA" id="ARBA00023002"/>
    </source>
</evidence>
<dbReference type="GO" id="GO:0046872">
    <property type="term" value="F:metal ion binding"/>
    <property type="evidence" value="ECO:0007669"/>
    <property type="project" value="UniProtKB-KW"/>
</dbReference>
<dbReference type="InterPro" id="IPR031640">
    <property type="entry name" value="Glu_dehyd_C"/>
</dbReference>
<feature type="domain" description="Glucose dehydrogenase C-terminal" evidence="7">
    <location>
        <begin position="139"/>
        <end position="322"/>
    </location>
</feature>
<dbReference type="Pfam" id="PF08240">
    <property type="entry name" value="ADH_N"/>
    <property type="match status" value="1"/>
</dbReference>
<evidence type="ECO:0000256" key="1">
    <source>
        <dbReference type="ARBA" id="ARBA00001947"/>
    </source>
</evidence>
<dbReference type="Gene3D" id="3.90.180.10">
    <property type="entry name" value="Medium-chain alcohol dehydrogenases, catalytic domain"/>
    <property type="match status" value="1"/>
</dbReference>
<proteinExistence type="inferred from homology"/>
<dbReference type="GO" id="GO:0016491">
    <property type="term" value="F:oxidoreductase activity"/>
    <property type="evidence" value="ECO:0007669"/>
    <property type="project" value="UniProtKB-KW"/>
</dbReference>
<evidence type="ECO:0000259" key="7">
    <source>
        <dbReference type="Pfam" id="PF16912"/>
    </source>
</evidence>
<dbReference type="Proteomes" id="UP000292886">
    <property type="component" value="Chromosome"/>
</dbReference>
<evidence type="ECO:0000256" key="3">
    <source>
        <dbReference type="ARBA" id="ARBA00022723"/>
    </source>
</evidence>
<dbReference type="SUPFAM" id="SSF51735">
    <property type="entry name" value="NAD(P)-binding Rossmann-fold domains"/>
    <property type="match status" value="1"/>
</dbReference>
<dbReference type="Pfam" id="PF16912">
    <property type="entry name" value="Glu_dehyd_C"/>
    <property type="match status" value="1"/>
</dbReference>
<evidence type="ECO:0000313" key="9">
    <source>
        <dbReference type="Proteomes" id="UP000292886"/>
    </source>
</evidence>
<evidence type="ECO:0000256" key="4">
    <source>
        <dbReference type="ARBA" id="ARBA00022833"/>
    </source>
</evidence>
<evidence type="ECO:0000256" key="2">
    <source>
        <dbReference type="ARBA" id="ARBA00008072"/>
    </source>
</evidence>
<gene>
    <name evidence="8" type="ORF">EQG49_03570</name>
</gene>
<dbReference type="KEGG" id="wei:EQG49_03570"/>
<comment type="cofactor">
    <cofactor evidence="1">
        <name>Zn(2+)</name>
        <dbReference type="ChEBI" id="CHEBI:29105"/>
    </cofactor>
</comment>
<organism evidence="8 9">
    <name type="scientific">Periweissella cryptocerci</name>
    <dbReference type="NCBI Taxonomy" id="2506420"/>
    <lineage>
        <taxon>Bacteria</taxon>
        <taxon>Bacillati</taxon>
        <taxon>Bacillota</taxon>
        <taxon>Bacilli</taxon>
        <taxon>Lactobacillales</taxon>
        <taxon>Lactobacillaceae</taxon>
        <taxon>Periweissella</taxon>
    </lineage>
</organism>
<protein>
    <submittedName>
        <fullName evidence="8">Ribitol-5-phosphate dehydrogenase</fullName>
    </submittedName>
</protein>
<dbReference type="InterPro" id="IPR013154">
    <property type="entry name" value="ADH-like_N"/>
</dbReference>
<dbReference type="SUPFAM" id="SSF50129">
    <property type="entry name" value="GroES-like"/>
    <property type="match status" value="1"/>
</dbReference>
<feature type="domain" description="Alcohol dehydrogenase-like N-terminal" evidence="6">
    <location>
        <begin position="25"/>
        <end position="132"/>
    </location>
</feature>
<dbReference type="OrthoDB" id="1700359at2"/>
<keyword evidence="4" id="KW-0862">Zinc</keyword>
<dbReference type="InterPro" id="IPR011032">
    <property type="entry name" value="GroES-like_sf"/>
</dbReference>
<dbReference type="AlphaFoldDB" id="A0A4P6YSG2"/>
<accession>A0A4P6YSG2</accession>
<dbReference type="PANTHER" id="PTHR43350">
    <property type="entry name" value="NAD-DEPENDENT ALCOHOL DEHYDROGENASE"/>
    <property type="match status" value="1"/>
</dbReference>
<evidence type="ECO:0000259" key="6">
    <source>
        <dbReference type="Pfam" id="PF08240"/>
    </source>
</evidence>
<evidence type="ECO:0000313" key="8">
    <source>
        <dbReference type="EMBL" id="QBO35601.1"/>
    </source>
</evidence>
<comment type="similarity">
    <text evidence="2">Belongs to the zinc-containing alcohol dehydrogenase family.</text>
</comment>
<name>A0A4P6YSG2_9LACO</name>
<dbReference type="InterPro" id="IPR036291">
    <property type="entry name" value="NAD(P)-bd_dom_sf"/>
</dbReference>
<dbReference type="PANTHER" id="PTHR43350:SF19">
    <property type="entry name" value="D-GULOSIDE 3-DEHYDROGENASE"/>
    <property type="match status" value="1"/>
</dbReference>
<dbReference type="RefSeq" id="WP_133362680.1">
    <property type="nucleotide sequence ID" value="NZ_CP037940.1"/>
</dbReference>
<dbReference type="EMBL" id="CP037940">
    <property type="protein sequence ID" value="QBO35601.1"/>
    <property type="molecule type" value="Genomic_DNA"/>
</dbReference>